<evidence type="ECO:0000256" key="6">
    <source>
        <dbReference type="ARBA" id="ARBA00023136"/>
    </source>
</evidence>
<accession>A0ABU1EKN9</accession>
<comment type="caution">
    <text evidence="10">The sequence shown here is derived from an EMBL/GenBank/DDBJ whole genome shotgun (WGS) entry which is preliminary data.</text>
</comment>
<comment type="similarity">
    <text evidence="2">Belongs to the peptidase A24 family.</text>
</comment>
<evidence type="ECO:0000256" key="4">
    <source>
        <dbReference type="ARBA" id="ARBA00022692"/>
    </source>
</evidence>
<keyword evidence="3" id="KW-1003">Cell membrane</keyword>
<feature type="domain" description="Prepilin type IV endopeptidase peptidase" evidence="8">
    <location>
        <begin position="103"/>
        <end position="208"/>
    </location>
</feature>
<feature type="transmembrane region" description="Helical" evidence="7">
    <location>
        <begin position="6"/>
        <end position="25"/>
    </location>
</feature>
<reference evidence="10 11" key="1">
    <citation type="submission" date="2023-09" db="EMBL/GenBank/DDBJ databases">
        <authorList>
            <person name="Zhai L."/>
        </authorList>
    </citation>
    <scope>NUCLEOTIDE SEQUENCE [LARGE SCALE GENOMIC DNA]</scope>
    <source>
        <strain evidence="10 11">5 N-1</strain>
    </source>
</reference>
<feature type="transmembrane region" description="Helical" evidence="7">
    <location>
        <begin position="72"/>
        <end position="92"/>
    </location>
</feature>
<dbReference type="InterPro" id="IPR010627">
    <property type="entry name" value="Prepilin_pept_A24_N"/>
</dbReference>
<feature type="domain" description="Prepilin peptidase A24 N-terminal" evidence="9">
    <location>
        <begin position="9"/>
        <end position="91"/>
    </location>
</feature>
<keyword evidence="4 7" id="KW-0812">Transmembrane</keyword>
<keyword evidence="6 7" id="KW-0472">Membrane</keyword>
<sequence length="253" mass="27827">MLNYGLVIILGLVIGSFLNVCIYRIPLEQSISYPPSHCASCNHKLKPIDLVPIFSYLFLKGKCRYCKEKISIIYPLVEILNSILCIIIFLNYGLSLEFFKYSILSSLLIVIGMIDYKTQDIYTSTIIFGVISSVIFIIIDYLVNKNAISTYILGGIIGFLALGIIVIITKGMGIGDAEITLVCGLFLGIKGVIVTLFLGIIIGGIVAVIILALKLKDAKDSMAFGPCLSIGAIMYMLWGDMIINIYFRIVAII</sequence>
<evidence type="ECO:0000259" key="9">
    <source>
        <dbReference type="Pfam" id="PF06750"/>
    </source>
</evidence>
<dbReference type="Proteomes" id="UP001256646">
    <property type="component" value="Unassembled WGS sequence"/>
</dbReference>
<organism evidence="10 11">
    <name type="scientific">Clostridium aquiflavi</name>
    <dbReference type="NCBI Taxonomy" id="3073603"/>
    <lineage>
        <taxon>Bacteria</taxon>
        <taxon>Bacillati</taxon>
        <taxon>Bacillota</taxon>
        <taxon>Clostridia</taxon>
        <taxon>Eubacteriales</taxon>
        <taxon>Clostridiaceae</taxon>
        <taxon>Clostridium</taxon>
    </lineage>
</organism>
<evidence type="ECO:0000259" key="8">
    <source>
        <dbReference type="Pfam" id="PF01478"/>
    </source>
</evidence>
<dbReference type="Gene3D" id="1.20.120.1220">
    <property type="match status" value="1"/>
</dbReference>
<gene>
    <name evidence="10" type="ORF">RGC78_15915</name>
</gene>
<evidence type="ECO:0000256" key="5">
    <source>
        <dbReference type="ARBA" id="ARBA00022989"/>
    </source>
</evidence>
<dbReference type="InterPro" id="IPR050882">
    <property type="entry name" value="Prepilin_peptidase/N-MTase"/>
</dbReference>
<feature type="transmembrane region" description="Helical" evidence="7">
    <location>
        <begin position="223"/>
        <end position="247"/>
    </location>
</feature>
<proteinExistence type="inferred from homology"/>
<feature type="transmembrane region" description="Helical" evidence="7">
    <location>
        <begin position="181"/>
        <end position="211"/>
    </location>
</feature>
<feature type="transmembrane region" description="Helical" evidence="7">
    <location>
        <begin position="148"/>
        <end position="169"/>
    </location>
</feature>
<dbReference type="InterPro" id="IPR000045">
    <property type="entry name" value="Prepilin_IV_endopep_pep"/>
</dbReference>
<evidence type="ECO:0000256" key="7">
    <source>
        <dbReference type="SAM" id="Phobius"/>
    </source>
</evidence>
<keyword evidence="11" id="KW-1185">Reference proteome</keyword>
<dbReference type="RefSeq" id="WP_252224036.1">
    <property type="nucleotide sequence ID" value="NZ_JAVJAN010000080.1"/>
</dbReference>
<feature type="transmembrane region" description="Helical" evidence="7">
    <location>
        <begin position="121"/>
        <end position="142"/>
    </location>
</feature>
<evidence type="ECO:0000256" key="1">
    <source>
        <dbReference type="ARBA" id="ARBA00004651"/>
    </source>
</evidence>
<name>A0ABU1EKN9_9CLOT</name>
<keyword evidence="5 7" id="KW-1133">Transmembrane helix</keyword>
<dbReference type="PANTHER" id="PTHR30487">
    <property type="entry name" value="TYPE 4 PREPILIN-LIKE PROTEINS LEADER PEPTIDE-PROCESSING ENZYME"/>
    <property type="match status" value="1"/>
</dbReference>
<evidence type="ECO:0000256" key="2">
    <source>
        <dbReference type="ARBA" id="ARBA00005801"/>
    </source>
</evidence>
<feature type="transmembrane region" description="Helical" evidence="7">
    <location>
        <begin position="98"/>
        <end position="114"/>
    </location>
</feature>
<dbReference type="EMBL" id="JAVJAN010000080">
    <property type="protein sequence ID" value="MDR5588949.1"/>
    <property type="molecule type" value="Genomic_DNA"/>
</dbReference>
<dbReference type="PANTHER" id="PTHR30487:SF0">
    <property type="entry name" value="PREPILIN LEADER PEPTIDASE_N-METHYLTRANSFERASE-RELATED"/>
    <property type="match status" value="1"/>
</dbReference>
<evidence type="ECO:0000256" key="3">
    <source>
        <dbReference type="ARBA" id="ARBA00022475"/>
    </source>
</evidence>
<dbReference type="Pfam" id="PF06750">
    <property type="entry name" value="A24_N_bact"/>
    <property type="match status" value="1"/>
</dbReference>
<evidence type="ECO:0000313" key="10">
    <source>
        <dbReference type="EMBL" id="MDR5588949.1"/>
    </source>
</evidence>
<dbReference type="Pfam" id="PF01478">
    <property type="entry name" value="Peptidase_A24"/>
    <property type="match status" value="1"/>
</dbReference>
<comment type="subcellular location">
    <subcellularLocation>
        <location evidence="1">Cell membrane</location>
        <topology evidence="1">Multi-pass membrane protein</topology>
    </subcellularLocation>
</comment>
<protein>
    <submittedName>
        <fullName evidence="10">Prepilin peptidase</fullName>
    </submittedName>
</protein>
<evidence type="ECO:0000313" key="11">
    <source>
        <dbReference type="Proteomes" id="UP001256646"/>
    </source>
</evidence>